<evidence type="ECO:0000256" key="2">
    <source>
        <dbReference type="ARBA" id="ARBA00022552"/>
    </source>
</evidence>
<dbReference type="Pfam" id="PF12894">
    <property type="entry name" value="ANAPC4_WD40"/>
    <property type="match status" value="1"/>
</dbReference>
<feature type="repeat" description="WD" evidence="7">
    <location>
        <begin position="318"/>
        <end position="359"/>
    </location>
</feature>
<evidence type="ECO:0000256" key="5">
    <source>
        <dbReference type="ARBA" id="ARBA00023242"/>
    </source>
</evidence>
<reference evidence="10" key="1">
    <citation type="journal article" date="2023" name="G3 (Bethesda)">
        <title>Whole genome assemblies of Zophobas morio and Tenebrio molitor.</title>
        <authorList>
            <person name="Kaur S."/>
            <person name="Stinson S.A."/>
            <person name="diCenzo G.C."/>
        </authorList>
    </citation>
    <scope>NUCLEOTIDE SEQUENCE</scope>
    <source>
        <strain evidence="10">QUZm001</strain>
    </source>
</reference>
<dbReference type="InterPro" id="IPR024977">
    <property type="entry name" value="Apc4-like_WD40_dom"/>
</dbReference>
<keyword evidence="2" id="KW-0698">rRNA processing</keyword>
<dbReference type="GO" id="GO:0034388">
    <property type="term" value="C:Pwp2p-containing subcomplex of 90S preribosome"/>
    <property type="evidence" value="ECO:0007669"/>
    <property type="project" value="TreeGrafter"/>
</dbReference>
<dbReference type="PANTHER" id="PTHR18359">
    <property type="entry name" value="WD-REPEAT PROTEIN-RELATED"/>
    <property type="match status" value="1"/>
</dbReference>
<dbReference type="AlphaFoldDB" id="A0AA38MM38"/>
<dbReference type="SUPFAM" id="SSF50978">
    <property type="entry name" value="WD40 repeat-like"/>
    <property type="match status" value="1"/>
</dbReference>
<name>A0AA38MM38_9CUCU</name>
<dbReference type="EMBL" id="JALNTZ010000002">
    <property type="protein sequence ID" value="KAJ3663140.1"/>
    <property type="molecule type" value="Genomic_DNA"/>
</dbReference>
<keyword evidence="11" id="KW-1185">Reference proteome</keyword>
<protein>
    <recommendedName>
        <fullName evidence="9">Anaphase-promoting complex subunit 4-like WD40 domain-containing protein</fullName>
    </recommendedName>
</protein>
<dbReference type="GO" id="GO:0006364">
    <property type="term" value="P:rRNA processing"/>
    <property type="evidence" value="ECO:0007669"/>
    <property type="project" value="UniProtKB-KW"/>
</dbReference>
<accession>A0AA38MM38</accession>
<organism evidence="10 11">
    <name type="scientific">Zophobas morio</name>
    <dbReference type="NCBI Taxonomy" id="2755281"/>
    <lineage>
        <taxon>Eukaryota</taxon>
        <taxon>Metazoa</taxon>
        <taxon>Ecdysozoa</taxon>
        <taxon>Arthropoda</taxon>
        <taxon>Hexapoda</taxon>
        <taxon>Insecta</taxon>
        <taxon>Pterygota</taxon>
        <taxon>Neoptera</taxon>
        <taxon>Endopterygota</taxon>
        <taxon>Coleoptera</taxon>
        <taxon>Polyphaga</taxon>
        <taxon>Cucujiformia</taxon>
        <taxon>Tenebrionidae</taxon>
        <taxon>Zophobas</taxon>
    </lineage>
</organism>
<evidence type="ECO:0000313" key="11">
    <source>
        <dbReference type="Proteomes" id="UP001168821"/>
    </source>
</evidence>
<dbReference type="SMART" id="SM00320">
    <property type="entry name" value="WD40"/>
    <property type="match status" value="5"/>
</dbReference>
<keyword evidence="3 7" id="KW-0853">WD repeat</keyword>
<evidence type="ECO:0000256" key="8">
    <source>
        <dbReference type="SAM" id="MobiDB-lite"/>
    </source>
</evidence>
<dbReference type="InterPro" id="IPR001680">
    <property type="entry name" value="WD40_rpt"/>
</dbReference>
<dbReference type="InterPro" id="IPR036322">
    <property type="entry name" value="WD40_repeat_dom_sf"/>
</dbReference>
<evidence type="ECO:0000256" key="6">
    <source>
        <dbReference type="ARBA" id="ARBA00025767"/>
    </source>
</evidence>
<comment type="subcellular location">
    <subcellularLocation>
        <location evidence="1">Nucleus</location>
        <location evidence="1">Nucleolus</location>
    </subcellularLocation>
</comment>
<feature type="domain" description="Anaphase-promoting complex subunit 4-like WD40" evidence="9">
    <location>
        <begin position="292"/>
        <end position="362"/>
    </location>
</feature>
<dbReference type="GO" id="GO:0032040">
    <property type="term" value="C:small-subunit processome"/>
    <property type="evidence" value="ECO:0007669"/>
    <property type="project" value="TreeGrafter"/>
</dbReference>
<comment type="similarity">
    <text evidence="6">Belongs to the WD repeat UTP18 family.</text>
</comment>
<evidence type="ECO:0000256" key="1">
    <source>
        <dbReference type="ARBA" id="ARBA00004604"/>
    </source>
</evidence>
<evidence type="ECO:0000256" key="3">
    <source>
        <dbReference type="ARBA" id="ARBA00022574"/>
    </source>
</evidence>
<comment type="caution">
    <text evidence="10">The sequence shown here is derived from an EMBL/GenBank/DDBJ whole genome shotgun (WGS) entry which is preliminary data.</text>
</comment>
<keyword evidence="4" id="KW-0677">Repeat</keyword>
<evidence type="ECO:0000259" key="9">
    <source>
        <dbReference type="Pfam" id="PF12894"/>
    </source>
</evidence>
<gene>
    <name evidence="10" type="ORF">Zmor_007448</name>
</gene>
<dbReference type="InterPro" id="IPR015943">
    <property type="entry name" value="WD40/YVTN_repeat-like_dom_sf"/>
</dbReference>
<evidence type="ECO:0000256" key="7">
    <source>
        <dbReference type="PROSITE-ProRule" id="PRU00221"/>
    </source>
</evidence>
<feature type="region of interest" description="Disordered" evidence="8">
    <location>
        <begin position="59"/>
        <end position="96"/>
    </location>
</feature>
<evidence type="ECO:0000313" key="10">
    <source>
        <dbReference type="EMBL" id="KAJ3663140.1"/>
    </source>
</evidence>
<keyword evidence="5" id="KW-0539">Nucleus</keyword>
<evidence type="ECO:0000256" key="4">
    <source>
        <dbReference type="ARBA" id="ARBA00022737"/>
    </source>
</evidence>
<dbReference type="PROSITE" id="PS50082">
    <property type="entry name" value="WD_REPEATS_2"/>
    <property type="match status" value="1"/>
</dbReference>
<dbReference type="InterPro" id="IPR045161">
    <property type="entry name" value="Utp18"/>
</dbReference>
<dbReference type="Proteomes" id="UP001168821">
    <property type="component" value="Unassembled WGS sequence"/>
</dbReference>
<sequence>MPKQNRKRRHETIASDIEYEIDAPKNKFRPFDEEAQAEEEQLNKILFGGASSFLKSLEEAEQEVGASCSNVDSGVGEDTSDSDSKERTPAWFDDDDDGIEVGQALEAQGRKLPSGGVNSRKNKYSSLLKHKFTAAMGTPSWASLDKRKMPDSDSEDEILRSCGFIRKKTEGQLASGLLEFKKVKDLNSETYSEGPFINAAEFHPSSRVALVAGHSGVATLYAVDGRRNNKLHSVLFQNFPIFCAKFILNGNEAILGSRVNHIFSYDLMSAKSTRIPLPPGLTRFKKFVTSPDSKFIAGAGKWGEVHILTAASKERVATLKQNNEVTALTYNPRGNLLYGHSDCGEVTIWDVNMNKVIHKFTDEGCLQGTTLSISSSNQFLAAGSAQGVVNLYNVDDVLSSKVPKPRKTIMNLTTSITDLKFNSSSEILALSSVDIQNSVKLFHVGSGTVFSNFPPFDAKLGHVNVVNFSPNGGYVAFGNKKSTVSLYTLKHFKGY</sequence>
<proteinExistence type="inferred from homology"/>
<dbReference type="PANTHER" id="PTHR18359:SF0">
    <property type="entry name" value="U3 SMALL NUCLEOLAR RNA-ASSOCIATED PROTEIN 18 HOMOLOG"/>
    <property type="match status" value="1"/>
</dbReference>
<dbReference type="Gene3D" id="2.130.10.10">
    <property type="entry name" value="YVTN repeat-like/Quinoprotein amine dehydrogenase"/>
    <property type="match status" value="1"/>
</dbReference>